<keyword evidence="1" id="KW-0472">Membrane</keyword>
<proteinExistence type="predicted"/>
<evidence type="ECO:0000313" key="3">
    <source>
        <dbReference type="Proteomes" id="UP000024635"/>
    </source>
</evidence>
<dbReference type="AlphaFoldDB" id="A0A016U4C9"/>
<keyword evidence="3" id="KW-1185">Reference proteome</keyword>
<organism evidence="2 3">
    <name type="scientific">Ancylostoma ceylanicum</name>
    <dbReference type="NCBI Taxonomy" id="53326"/>
    <lineage>
        <taxon>Eukaryota</taxon>
        <taxon>Metazoa</taxon>
        <taxon>Ecdysozoa</taxon>
        <taxon>Nematoda</taxon>
        <taxon>Chromadorea</taxon>
        <taxon>Rhabditida</taxon>
        <taxon>Rhabditina</taxon>
        <taxon>Rhabditomorpha</taxon>
        <taxon>Strongyloidea</taxon>
        <taxon>Ancylostomatidae</taxon>
        <taxon>Ancylostomatinae</taxon>
        <taxon>Ancylostoma</taxon>
    </lineage>
</organism>
<feature type="transmembrane region" description="Helical" evidence="1">
    <location>
        <begin position="58"/>
        <end position="80"/>
    </location>
</feature>
<protein>
    <submittedName>
        <fullName evidence="2">Uncharacterized protein</fullName>
    </submittedName>
</protein>
<dbReference type="Proteomes" id="UP000024635">
    <property type="component" value="Unassembled WGS sequence"/>
</dbReference>
<keyword evidence="1" id="KW-0812">Transmembrane</keyword>
<reference evidence="3" key="1">
    <citation type="journal article" date="2015" name="Nat. Genet.">
        <title>The genome and transcriptome of the zoonotic hookworm Ancylostoma ceylanicum identify infection-specific gene families.</title>
        <authorList>
            <person name="Schwarz E.M."/>
            <person name="Hu Y."/>
            <person name="Antoshechkin I."/>
            <person name="Miller M.M."/>
            <person name="Sternberg P.W."/>
            <person name="Aroian R.V."/>
        </authorList>
    </citation>
    <scope>NUCLEOTIDE SEQUENCE</scope>
    <source>
        <strain evidence="3">HY135</strain>
    </source>
</reference>
<evidence type="ECO:0000256" key="1">
    <source>
        <dbReference type="SAM" id="Phobius"/>
    </source>
</evidence>
<feature type="transmembrane region" description="Helical" evidence="1">
    <location>
        <begin position="30"/>
        <end position="52"/>
    </location>
</feature>
<name>A0A016U4C9_9BILA</name>
<comment type="caution">
    <text evidence="2">The sequence shown here is derived from an EMBL/GenBank/DDBJ whole genome shotgun (WGS) entry which is preliminary data.</text>
</comment>
<keyword evidence="1" id="KW-1133">Transmembrane helix</keyword>
<accession>A0A016U4C9</accession>
<evidence type="ECO:0000313" key="2">
    <source>
        <dbReference type="EMBL" id="EYC09836.1"/>
    </source>
</evidence>
<dbReference type="EMBL" id="JARK01001394">
    <property type="protein sequence ID" value="EYC09836.1"/>
    <property type="molecule type" value="Genomic_DNA"/>
</dbReference>
<gene>
    <name evidence="2" type="primary">Acey_s0058.g2844</name>
    <name evidence="2" type="ORF">Y032_0058g2844</name>
</gene>
<sequence>MHIPRVKHACSRKHDFSEINSSAYTNNCQIHASVLSVALFLPILFVLASFWIKPCQDVVNACAYLLCVNGTAGNITMILVMRTYRQEMMRIIGMIVSKITGRKTTWWSSSSVAVLSG</sequence>